<feature type="compositionally biased region" description="Basic residues" evidence="1">
    <location>
        <begin position="1"/>
        <end position="16"/>
    </location>
</feature>
<reference evidence="2" key="1">
    <citation type="submission" date="2020-02" db="EMBL/GenBank/DDBJ databases">
        <authorList>
            <person name="Meier V. D."/>
        </authorList>
    </citation>
    <scope>NUCLEOTIDE SEQUENCE</scope>
    <source>
        <strain evidence="2">AVDCRST_MAG17</strain>
    </source>
</reference>
<feature type="compositionally biased region" description="Low complexity" evidence="1">
    <location>
        <begin position="36"/>
        <end position="54"/>
    </location>
</feature>
<dbReference type="AlphaFoldDB" id="A0A6J4SFK3"/>
<dbReference type="EMBL" id="CADCVV010000070">
    <property type="protein sequence ID" value="CAA9494540.1"/>
    <property type="molecule type" value="Genomic_DNA"/>
</dbReference>
<gene>
    <name evidence="2" type="ORF">AVDCRST_MAG17-983</name>
</gene>
<evidence type="ECO:0000313" key="2">
    <source>
        <dbReference type="EMBL" id="CAA9494540.1"/>
    </source>
</evidence>
<organism evidence="2">
    <name type="scientific">uncultured Solirubrobacterales bacterium</name>
    <dbReference type="NCBI Taxonomy" id="768556"/>
    <lineage>
        <taxon>Bacteria</taxon>
        <taxon>Bacillati</taxon>
        <taxon>Actinomycetota</taxon>
        <taxon>Thermoleophilia</taxon>
        <taxon>Solirubrobacterales</taxon>
        <taxon>environmental samples</taxon>
    </lineage>
</organism>
<evidence type="ECO:0000256" key="1">
    <source>
        <dbReference type="SAM" id="MobiDB-lite"/>
    </source>
</evidence>
<name>A0A6J4SFK3_9ACTN</name>
<accession>A0A6J4SFK3</accession>
<sequence length="69" mass="7249">RASSRSRRASGWRRFRSPPLTRRASSPPPMEPSTVPSGPERTGSGRPSRRGAPGLAATLPARRGGGPTS</sequence>
<protein>
    <submittedName>
        <fullName evidence="2">Uncharacterized protein</fullName>
    </submittedName>
</protein>
<feature type="region of interest" description="Disordered" evidence="1">
    <location>
        <begin position="1"/>
        <end position="69"/>
    </location>
</feature>
<proteinExistence type="predicted"/>
<feature type="non-terminal residue" evidence="2">
    <location>
        <position position="69"/>
    </location>
</feature>
<feature type="non-terminal residue" evidence="2">
    <location>
        <position position="1"/>
    </location>
</feature>